<proteinExistence type="predicted"/>
<feature type="transmembrane region" description="Helical" evidence="5">
    <location>
        <begin position="408"/>
        <end position="424"/>
    </location>
</feature>
<dbReference type="AlphaFoldDB" id="A0A2U1ARP2"/>
<dbReference type="Pfam" id="PF04932">
    <property type="entry name" value="Wzy_C"/>
    <property type="match status" value="1"/>
</dbReference>
<dbReference type="InterPro" id="IPR007016">
    <property type="entry name" value="O-antigen_ligase-rel_domated"/>
</dbReference>
<keyword evidence="2 5" id="KW-0812">Transmembrane</keyword>
<evidence type="ECO:0000313" key="7">
    <source>
        <dbReference type="EMBL" id="PVY39043.1"/>
    </source>
</evidence>
<keyword evidence="8" id="KW-1185">Reference proteome</keyword>
<dbReference type="RefSeq" id="WP_116544544.1">
    <property type="nucleotide sequence ID" value="NZ_QEKI01000013.1"/>
</dbReference>
<keyword evidence="4 5" id="KW-0472">Membrane</keyword>
<evidence type="ECO:0000256" key="5">
    <source>
        <dbReference type="SAM" id="Phobius"/>
    </source>
</evidence>
<feature type="transmembrane region" description="Helical" evidence="5">
    <location>
        <begin position="66"/>
        <end position="84"/>
    </location>
</feature>
<evidence type="ECO:0000313" key="8">
    <source>
        <dbReference type="Proteomes" id="UP000245466"/>
    </source>
</evidence>
<dbReference type="Proteomes" id="UP000245466">
    <property type="component" value="Unassembled WGS sequence"/>
</dbReference>
<comment type="subcellular location">
    <subcellularLocation>
        <location evidence="1">Membrane</location>
        <topology evidence="1">Multi-pass membrane protein</topology>
    </subcellularLocation>
</comment>
<feature type="transmembrane region" description="Helical" evidence="5">
    <location>
        <begin position="196"/>
        <end position="212"/>
    </location>
</feature>
<sequence>MKTLLTTTKKATLLQRGYFVCLLLVAVSLFLPKQAFTNITIMLFALVWLLDGDFKAKYQKLTANTVAISFIVLFLLYLAGVFYTADLMLGVKSLETKASLLVFPLLLGSAAIRQDYLYKTLLTFAYTCAVLSMVALVYQTFVVLEKNDFNYFFSDGLVSIMGKQAVYYAIYVSFSILILVHYLWQRFSGIRWAERVLHMALILFLLLFLFLLASRTSLGILLLILITSLVGVGFRYGKLRYTLVAVAGLIAFIVGLSVVFPQTVSRFKSLRNISYDFSNTEDIYHFSGEDSEAKWNGLNLRLAKWVCAIDVIRQNPLGVGTGDVKDEMVEAYRNRNFTYAAEGRFDPHNQYLDTGVAIGIPGLAVLLCCYLLPLYMAIKRKSWLLGSFMLLIMACSITESVLSSAQGVIFICYFLFILLEVAAFNRSIKEPALSVTL</sequence>
<keyword evidence="3 5" id="KW-1133">Transmembrane helix</keyword>
<evidence type="ECO:0000259" key="6">
    <source>
        <dbReference type="Pfam" id="PF04932"/>
    </source>
</evidence>
<accession>A0A2U1ARP2</accession>
<dbReference type="GO" id="GO:0016020">
    <property type="term" value="C:membrane"/>
    <property type="evidence" value="ECO:0007669"/>
    <property type="project" value="UniProtKB-SubCell"/>
</dbReference>
<organism evidence="7 8">
    <name type="scientific">Pontibacter virosus</name>
    <dbReference type="NCBI Taxonomy" id="1765052"/>
    <lineage>
        <taxon>Bacteria</taxon>
        <taxon>Pseudomonadati</taxon>
        <taxon>Bacteroidota</taxon>
        <taxon>Cytophagia</taxon>
        <taxon>Cytophagales</taxon>
        <taxon>Hymenobacteraceae</taxon>
        <taxon>Pontibacter</taxon>
    </lineage>
</organism>
<dbReference type="PANTHER" id="PTHR37422:SF17">
    <property type="entry name" value="O-ANTIGEN LIGASE"/>
    <property type="match status" value="1"/>
</dbReference>
<comment type="caution">
    <text evidence="7">The sequence shown here is derived from an EMBL/GenBank/DDBJ whole genome shotgun (WGS) entry which is preliminary data.</text>
</comment>
<dbReference type="PANTHER" id="PTHR37422">
    <property type="entry name" value="TEICHURONIC ACID BIOSYNTHESIS PROTEIN TUAE"/>
    <property type="match status" value="1"/>
</dbReference>
<feature type="transmembrane region" description="Helical" evidence="5">
    <location>
        <begin position="124"/>
        <end position="144"/>
    </location>
</feature>
<dbReference type="OrthoDB" id="1631746at2"/>
<gene>
    <name evidence="7" type="ORF">C8E01_11330</name>
</gene>
<dbReference type="InterPro" id="IPR051533">
    <property type="entry name" value="WaaL-like"/>
</dbReference>
<feature type="transmembrane region" description="Helical" evidence="5">
    <location>
        <begin position="164"/>
        <end position="184"/>
    </location>
</feature>
<feature type="transmembrane region" description="Helical" evidence="5">
    <location>
        <begin position="241"/>
        <end position="260"/>
    </location>
</feature>
<evidence type="ECO:0000256" key="1">
    <source>
        <dbReference type="ARBA" id="ARBA00004141"/>
    </source>
</evidence>
<feature type="transmembrane region" description="Helical" evidence="5">
    <location>
        <begin position="12"/>
        <end position="30"/>
    </location>
</feature>
<dbReference type="GO" id="GO:0016874">
    <property type="term" value="F:ligase activity"/>
    <property type="evidence" value="ECO:0007669"/>
    <property type="project" value="UniProtKB-KW"/>
</dbReference>
<feature type="domain" description="O-antigen ligase-related" evidence="6">
    <location>
        <begin position="201"/>
        <end position="367"/>
    </location>
</feature>
<feature type="transmembrane region" description="Helical" evidence="5">
    <location>
        <begin position="218"/>
        <end position="234"/>
    </location>
</feature>
<evidence type="ECO:0000256" key="3">
    <source>
        <dbReference type="ARBA" id="ARBA00022989"/>
    </source>
</evidence>
<evidence type="ECO:0000256" key="2">
    <source>
        <dbReference type="ARBA" id="ARBA00022692"/>
    </source>
</evidence>
<protein>
    <submittedName>
        <fullName evidence="7">O-antigen ligase</fullName>
    </submittedName>
</protein>
<feature type="transmembrane region" description="Helical" evidence="5">
    <location>
        <begin position="356"/>
        <end position="376"/>
    </location>
</feature>
<keyword evidence="7" id="KW-0436">Ligase</keyword>
<feature type="transmembrane region" description="Helical" evidence="5">
    <location>
        <begin position="383"/>
        <end position="402"/>
    </location>
</feature>
<dbReference type="EMBL" id="QEKI01000013">
    <property type="protein sequence ID" value="PVY39043.1"/>
    <property type="molecule type" value="Genomic_DNA"/>
</dbReference>
<evidence type="ECO:0000256" key="4">
    <source>
        <dbReference type="ARBA" id="ARBA00023136"/>
    </source>
</evidence>
<reference evidence="7 8" key="1">
    <citation type="submission" date="2018-04" db="EMBL/GenBank/DDBJ databases">
        <title>Genomic Encyclopedia of Type Strains, Phase IV (KMG-IV): sequencing the most valuable type-strain genomes for metagenomic binning, comparative biology and taxonomic classification.</title>
        <authorList>
            <person name="Goeker M."/>
        </authorList>
    </citation>
    <scope>NUCLEOTIDE SEQUENCE [LARGE SCALE GENOMIC DNA]</scope>
    <source>
        <strain evidence="7 8">DSM 100231</strain>
    </source>
</reference>
<name>A0A2U1ARP2_9BACT</name>